<name>A0A7Z0DAF9_9ACTN</name>
<evidence type="ECO:0000256" key="3">
    <source>
        <dbReference type="ARBA" id="ARBA00023125"/>
    </source>
</evidence>
<dbReference type="GO" id="GO:0032993">
    <property type="term" value="C:protein-DNA complex"/>
    <property type="evidence" value="ECO:0007669"/>
    <property type="project" value="TreeGrafter"/>
</dbReference>
<feature type="domain" description="HTH lysR-type" evidence="5">
    <location>
        <begin position="2"/>
        <end position="59"/>
    </location>
</feature>
<dbReference type="SUPFAM" id="SSF46785">
    <property type="entry name" value="Winged helix' DNA-binding domain"/>
    <property type="match status" value="1"/>
</dbReference>
<keyword evidence="7" id="KW-1185">Reference proteome</keyword>
<dbReference type="PROSITE" id="PS50931">
    <property type="entry name" value="HTH_LYSR"/>
    <property type="match status" value="1"/>
</dbReference>
<accession>A0A7Z0DAF9</accession>
<gene>
    <name evidence="6" type="ORF">GGQ54_002448</name>
</gene>
<dbReference type="PANTHER" id="PTHR30346:SF29">
    <property type="entry name" value="LYSR SUBSTRATE-BINDING"/>
    <property type="match status" value="1"/>
</dbReference>
<dbReference type="Gene3D" id="1.10.10.10">
    <property type="entry name" value="Winged helix-like DNA-binding domain superfamily/Winged helix DNA-binding domain"/>
    <property type="match status" value="1"/>
</dbReference>
<evidence type="ECO:0000256" key="4">
    <source>
        <dbReference type="ARBA" id="ARBA00023163"/>
    </source>
</evidence>
<comment type="caution">
    <text evidence="6">The sequence shown here is derived from an EMBL/GenBank/DDBJ whole genome shotgun (WGS) entry which is preliminary data.</text>
</comment>
<dbReference type="Pfam" id="PF03466">
    <property type="entry name" value="LysR_substrate"/>
    <property type="match status" value="1"/>
</dbReference>
<dbReference type="Pfam" id="PF00126">
    <property type="entry name" value="HTH_1"/>
    <property type="match status" value="1"/>
</dbReference>
<dbReference type="Proteomes" id="UP000527616">
    <property type="component" value="Unassembled WGS sequence"/>
</dbReference>
<evidence type="ECO:0000259" key="5">
    <source>
        <dbReference type="PROSITE" id="PS50931"/>
    </source>
</evidence>
<evidence type="ECO:0000313" key="7">
    <source>
        <dbReference type="Proteomes" id="UP000527616"/>
    </source>
</evidence>
<reference evidence="6 7" key="1">
    <citation type="submission" date="2020-07" db="EMBL/GenBank/DDBJ databases">
        <title>Sequencing the genomes of 1000 actinobacteria strains.</title>
        <authorList>
            <person name="Klenk H.-P."/>
        </authorList>
    </citation>
    <scope>NUCLEOTIDE SEQUENCE [LARGE SCALE GENOMIC DNA]</scope>
    <source>
        <strain evidence="6 7">DSM 103164</strain>
    </source>
</reference>
<protein>
    <submittedName>
        <fullName evidence="6">DNA-binding transcriptional LysR family regulator</fullName>
    </submittedName>
</protein>
<dbReference type="InterPro" id="IPR036390">
    <property type="entry name" value="WH_DNA-bd_sf"/>
</dbReference>
<organism evidence="6 7">
    <name type="scientific">Naumannella cuiyingiana</name>
    <dbReference type="NCBI Taxonomy" id="1347891"/>
    <lineage>
        <taxon>Bacteria</taxon>
        <taxon>Bacillati</taxon>
        <taxon>Actinomycetota</taxon>
        <taxon>Actinomycetes</taxon>
        <taxon>Propionibacteriales</taxon>
        <taxon>Propionibacteriaceae</taxon>
        <taxon>Naumannella</taxon>
    </lineage>
</organism>
<dbReference type="InterPro" id="IPR005119">
    <property type="entry name" value="LysR_subst-bd"/>
</dbReference>
<dbReference type="EMBL" id="JACBZS010000001">
    <property type="protein sequence ID" value="NYI71888.1"/>
    <property type="molecule type" value="Genomic_DNA"/>
</dbReference>
<proteinExistence type="inferred from homology"/>
<keyword evidence="2" id="KW-0805">Transcription regulation</keyword>
<dbReference type="RefSeq" id="WP_179445655.1">
    <property type="nucleotide sequence ID" value="NZ_JACBZS010000001.1"/>
</dbReference>
<dbReference type="Gene3D" id="3.40.190.10">
    <property type="entry name" value="Periplasmic binding protein-like II"/>
    <property type="match status" value="2"/>
</dbReference>
<evidence type="ECO:0000313" key="6">
    <source>
        <dbReference type="EMBL" id="NYI71888.1"/>
    </source>
</evidence>
<dbReference type="GO" id="GO:0003677">
    <property type="term" value="F:DNA binding"/>
    <property type="evidence" value="ECO:0007669"/>
    <property type="project" value="UniProtKB-KW"/>
</dbReference>
<keyword evidence="3 6" id="KW-0238">DNA-binding</keyword>
<dbReference type="InterPro" id="IPR036388">
    <property type="entry name" value="WH-like_DNA-bd_sf"/>
</dbReference>
<evidence type="ECO:0000256" key="2">
    <source>
        <dbReference type="ARBA" id="ARBA00023015"/>
    </source>
</evidence>
<comment type="similarity">
    <text evidence="1">Belongs to the LysR transcriptional regulatory family.</text>
</comment>
<dbReference type="GO" id="GO:0003700">
    <property type="term" value="F:DNA-binding transcription factor activity"/>
    <property type="evidence" value="ECO:0007669"/>
    <property type="project" value="InterPro"/>
</dbReference>
<dbReference type="AlphaFoldDB" id="A0A7Z0DAF9"/>
<dbReference type="InterPro" id="IPR000847">
    <property type="entry name" value="LysR_HTH_N"/>
</dbReference>
<evidence type="ECO:0000256" key="1">
    <source>
        <dbReference type="ARBA" id="ARBA00009437"/>
    </source>
</evidence>
<dbReference type="PANTHER" id="PTHR30346">
    <property type="entry name" value="TRANSCRIPTIONAL DUAL REGULATOR HCAR-RELATED"/>
    <property type="match status" value="1"/>
</dbReference>
<dbReference type="FunFam" id="1.10.10.10:FF:000001">
    <property type="entry name" value="LysR family transcriptional regulator"/>
    <property type="match status" value="1"/>
</dbReference>
<sequence length="295" mass="31478">MLDAQRLTVFRSVIESGSMNRAARQLGYTPSAISQHVAALQRETGLRLLERSGRGVVPTPAGRALARDAARALDALTDLETRVADLRAGRSAGLFVAAFATAGTNWLPGMTVALTREFPEVRVRVQIEEQLTHADQRRPDLAIVVAPPGVGSPPGYDERELVTEPYLAVVPRGHRLAGRRSVRMAELADAEWIDNDRHAGPCRQMTIDACVAAGFHPRFVVETTDHVSAIAFVAAGLGITVVPTLGARGLPPEVCTVALTDPTPHRRVVVHARDAVAGTPVVARAIELLAEQAAG</sequence>
<keyword evidence="4" id="KW-0804">Transcription</keyword>
<dbReference type="SUPFAM" id="SSF53850">
    <property type="entry name" value="Periplasmic binding protein-like II"/>
    <property type="match status" value="1"/>
</dbReference>